<proteinExistence type="predicted"/>
<dbReference type="EMBL" id="JANPWB010000001">
    <property type="protein sequence ID" value="KAJ1217005.1"/>
    <property type="molecule type" value="Genomic_DNA"/>
</dbReference>
<gene>
    <name evidence="1" type="ORF">NDU88_004602</name>
</gene>
<comment type="caution">
    <text evidence="1">The sequence shown here is derived from an EMBL/GenBank/DDBJ whole genome shotgun (WGS) entry which is preliminary data.</text>
</comment>
<accession>A0AAV7WYA8</accession>
<dbReference type="AlphaFoldDB" id="A0AAV7WYA8"/>
<evidence type="ECO:0000313" key="1">
    <source>
        <dbReference type="EMBL" id="KAJ1217005.1"/>
    </source>
</evidence>
<keyword evidence="2" id="KW-1185">Reference proteome</keyword>
<protein>
    <submittedName>
        <fullName evidence="1">Uncharacterized protein</fullName>
    </submittedName>
</protein>
<reference evidence="1" key="1">
    <citation type="journal article" date="2022" name="bioRxiv">
        <title>Sequencing and chromosome-scale assembly of the giantPleurodeles waltlgenome.</title>
        <authorList>
            <person name="Brown T."/>
            <person name="Elewa A."/>
            <person name="Iarovenko S."/>
            <person name="Subramanian E."/>
            <person name="Araus A.J."/>
            <person name="Petzold A."/>
            <person name="Susuki M."/>
            <person name="Suzuki K.-i.T."/>
            <person name="Hayashi T."/>
            <person name="Toyoda A."/>
            <person name="Oliveira C."/>
            <person name="Osipova E."/>
            <person name="Leigh N.D."/>
            <person name="Simon A."/>
            <person name="Yun M.H."/>
        </authorList>
    </citation>
    <scope>NUCLEOTIDE SEQUENCE</scope>
    <source>
        <strain evidence="1">20211129_DDA</strain>
        <tissue evidence="1">Liver</tissue>
    </source>
</reference>
<organism evidence="1 2">
    <name type="scientific">Pleurodeles waltl</name>
    <name type="common">Iberian ribbed newt</name>
    <dbReference type="NCBI Taxonomy" id="8319"/>
    <lineage>
        <taxon>Eukaryota</taxon>
        <taxon>Metazoa</taxon>
        <taxon>Chordata</taxon>
        <taxon>Craniata</taxon>
        <taxon>Vertebrata</taxon>
        <taxon>Euteleostomi</taxon>
        <taxon>Amphibia</taxon>
        <taxon>Batrachia</taxon>
        <taxon>Caudata</taxon>
        <taxon>Salamandroidea</taxon>
        <taxon>Salamandridae</taxon>
        <taxon>Pleurodelinae</taxon>
        <taxon>Pleurodeles</taxon>
    </lineage>
</organism>
<dbReference type="Proteomes" id="UP001066276">
    <property type="component" value="Chromosome 1_1"/>
</dbReference>
<sequence length="102" mass="11198">MREHIGRERVVSLGSVITYGPQQVAYQEDVRLPTVGTQRQNDMASVQAMGDMSAADWELCSTLEKRQCGEPAKKAVPTVFSDPIIITESDEEEGVGQAIEMV</sequence>
<name>A0AAV7WYA8_PLEWA</name>
<evidence type="ECO:0000313" key="2">
    <source>
        <dbReference type="Proteomes" id="UP001066276"/>
    </source>
</evidence>